<keyword evidence="7" id="KW-1185">Reference proteome</keyword>
<dbReference type="SUPFAM" id="SSF48403">
    <property type="entry name" value="Ankyrin repeat"/>
    <property type="match status" value="1"/>
</dbReference>
<reference evidence="6 7" key="1">
    <citation type="journal article" date="2018" name="Sci. Rep.">
        <title>Comparative genomics provides insights into the lifestyle and reveals functional heterogeneity of dark septate endophytic fungi.</title>
        <authorList>
            <person name="Knapp D.G."/>
            <person name="Nemeth J.B."/>
            <person name="Barry K."/>
            <person name="Hainaut M."/>
            <person name="Henrissat B."/>
            <person name="Johnson J."/>
            <person name="Kuo A."/>
            <person name="Lim J.H.P."/>
            <person name="Lipzen A."/>
            <person name="Nolan M."/>
            <person name="Ohm R.A."/>
            <person name="Tamas L."/>
            <person name="Grigoriev I.V."/>
            <person name="Spatafora J.W."/>
            <person name="Nagy L.G."/>
            <person name="Kovacs G.M."/>
        </authorList>
    </citation>
    <scope>NUCLEOTIDE SEQUENCE [LARGE SCALE GENOMIC DNA]</scope>
    <source>
        <strain evidence="6 7">DSE2036</strain>
    </source>
</reference>
<keyword evidence="3 4" id="KW-0040">ANK repeat</keyword>
<gene>
    <name evidence="6" type="ORF">DM02DRAFT_492110</name>
</gene>
<feature type="repeat" description="ANK" evidence="4">
    <location>
        <begin position="99"/>
        <end position="131"/>
    </location>
</feature>
<dbReference type="InterPro" id="IPR002110">
    <property type="entry name" value="Ankyrin_rpt"/>
</dbReference>
<feature type="repeat" description="ANK" evidence="4">
    <location>
        <begin position="33"/>
        <end position="65"/>
    </location>
</feature>
<feature type="non-terminal residue" evidence="6">
    <location>
        <position position="475"/>
    </location>
</feature>
<dbReference type="PANTHER" id="PTHR24161">
    <property type="entry name" value="ANK_REP_REGION DOMAIN-CONTAINING PROTEIN-RELATED"/>
    <property type="match status" value="1"/>
</dbReference>
<dbReference type="EC" id="2.3.1.225" evidence="1"/>
<dbReference type="Gene3D" id="1.25.40.20">
    <property type="entry name" value="Ankyrin repeat-containing domain"/>
    <property type="match status" value="2"/>
</dbReference>
<dbReference type="GO" id="GO:0019706">
    <property type="term" value="F:protein-cysteine S-palmitoyltransferase activity"/>
    <property type="evidence" value="ECO:0007669"/>
    <property type="project" value="UniProtKB-EC"/>
</dbReference>
<feature type="compositionally biased region" description="Acidic residues" evidence="5">
    <location>
        <begin position="400"/>
        <end position="426"/>
    </location>
</feature>
<evidence type="ECO:0000313" key="7">
    <source>
        <dbReference type="Proteomes" id="UP000244855"/>
    </source>
</evidence>
<dbReference type="OrthoDB" id="427518at2759"/>
<feature type="region of interest" description="Disordered" evidence="5">
    <location>
        <begin position="383"/>
        <end position="452"/>
    </location>
</feature>
<dbReference type="AlphaFoldDB" id="A0A2V1DEE3"/>
<evidence type="ECO:0000256" key="1">
    <source>
        <dbReference type="ARBA" id="ARBA00012210"/>
    </source>
</evidence>
<feature type="compositionally biased region" description="Acidic residues" evidence="5">
    <location>
        <begin position="435"/>
        <end position="450"/>
    </location>
</feature>
<dbReference type="Pfam" id="PF12796">
    <property type="entry name" value="Ank_2"/>
    <property type="match status" value="1"/>
</dbReference>
<dbReference type="SMART" id="SM00248">
    <property type="entry name" value="ANK"/>
    <property type="match status" value="10"/>
</dbReference>
<proteinExistence type="predicted"/>
<feature type="non-terminal residue" evidence="6">
    <location>
        <position position="1"/>
    </location>
</feature>
<sequence length="475" mass="51261">NRPAIEIAADKLWVSDMELILEKGADINATCDQGSTALIQYARLRYTEGLEMLISRGADIHISSQKWGTALHAAASRGFTEGCKLLQEAGADVNQVAGDFGTALQAACSGGHEDNVQQLLYYGADVNLQPANGKYGYPLHAAANACETAILDKLLDEYGANVHLEGGMYGFALIAAAAGEWPKSAYNTALSLLDHGADVSAIASDGIFISAIAAAAFENNNDLLKLLIERGGDVHQAGGKYGSPLICATIKTPKEADETDDDDTTSDNCFDTLLLHGVDVNYRSSGRYHTALIAAAYFDRHDYVLKLLDRGADIRISCDGPYRSAIAAAAIKGNQKILEKFLEMNPPNQLLDDALVESCAHRQSTSVKSLLQKGANVYARHPQLGTPMDALNNSQPDAYNSDDESDDDSDDDSSDEDSDDEDVDWEGDGKSIAESDAESVSDVPDEEGDSEEIKIRKLLEEMMQRVKRNPTIKRF</sequence>
<dbReference type="PROSITE" id="PS50297">
    <property type="entry name" value="ANK_REP_REGION"/>
    <property type="match status" value="1"/>
</dbReference>
<dbReference type="PROSITE" id="PS50088">
    <property type="entry name" value="ANK_REPEAT"/>
    <property type="match status" value="3"/>
</dbReference>
<accession>A0A2V1DEE3</accession>
<dbReference type="PANTHER" id="PTHR24161:SF85">
    <property type="entry name" value="PALMITOYLTRANSFERASE HIP14"/>
    <property type="match status" value="1"/>
</dbReference>
<dbReference type="EMBL" id="KZ805463">
    <property type="protein sequence ID" value="PVH96490.1"/>
    <property type="molecule type" value="Genomic_DNA"/>
</dbReference>
<evidence type="ECO:0000256" key="5">
    <source>
        <dbReference type="SAM" id="MobiDB-lite"/>
    </source>
</evidence>
<evidence type="ECO:0000256" key="2">
    <source>
        <dbReference type="ARBA" id="ARBA00022737"/>
    </source>
</evidence>
<evidence type="ECO:0000256" key="3">
    <source>
        <dbReference type="ARBA" id="ARBA00023043"/>
    </source>
</evidence>
<evidence type="ECO:0000313" key="6">
    <source>
        <dbReference type="EMBL" id="PVH96490.1"/>
    </source>
</evidence>
<organism evidence="6 7">
    <name type="scientific">Periconia macrospinosa</name>
    <dbReference type="NCBI Taxonomy" id="97972"/>
    <lineage>
        <taxon>Eukaryota</taxon>
        <taxon>Fungi</taxon>
        <taxon>Dikarya</taxon>
        <taxon>Ascomycota</taxon>
        <taxon>Pezizomycotina</taxon>
        <taxon>Dothideomycetes</taxon>
        <taxon>Pleosporomycetidae</taxon>
        <taxon>Pleosporales</taxon>
        <taxon>Massarineae</taxon>
        <taxon>Periconiaceae</taxon>
        <taxon>Periconia</taxon>
    </lineage>
</organism>
<protein>
    <recommendedName>
        <fullName evidence="1">protein S-acyltransferase</fullName>
        <ecNumber evidence="1">2.3.1.225</ecNumber>
    </recommendedName>
</protein>
<dbReference type="STRING" id="97972.A0A2V1DEE3"/>
<evidence type="ECO:0000256" key="4">
    <source>
        <dbReference type="PROSITE-ProRule" id="PRU00023"/>
    </source>
</evidence>
<dbReference type="Proteomes" id="UP000244855">
    <property type="component" value="Unassembled WGS sequence"/>
</dbReference>
<keyword evidence="2" id="KW-0677">Repeat</keyword>
<dbReference type="InterPro" id="IPR036770">
    <property type="entry name" value="Ankyrin_rpt-contain_sf"/>
</dbReference>
<name>A0A2V1DEE3_9PLEO</name>
<feature type="repeat" description="ANK" evidence="4">
    <location>
        <begin position="66"/>
        <end position="98"/>
    </location>
</feature>